<reference evidence="4 5" key="1">
    <citation type="journal article" date="2016" name="Front. Microbiol.">
        <title>Genomic Resource of Rice Seed Associated Bacteria.</title>
        <authorList>
            <person name="Midha S."/>
            <person name="Bansal K."/>
            <person name="Sharma S."/>
            <person name="Kumar N."/>
            <person name="Patil P.P."/>
            <person name="Chaudhry V."/>
            <person name="Patil P.B."/>
        </authorList>
    </citation>
    <scope>NUCLEOTIDE SEQUENCE [LARGE SCALE GENOMIC DNA]</scope>
    <source>
        <strain evidence="4 5">NS331</strain>
    </source>
</reference>
<dbReference type="Proteomes" id="UP000072741">
    <property type="component" value="Unassembled WGS sequence"/>
</dbReference>
<dbReference type="GO" id="GO:0003700">
    <property type="term" value="F:DNA-binding transcription factor activity"/>
    <property type="evidence" value="ECO:0007669"/>
    <property type="project" value="TreeGrafter"/>
</dbReference>
<name>A0A147GTC8_9BURK</name>
<keyword evidence="5" id="KW-1185">Reference proteome</keyword>
<dbReference type="PROSITE" id="PS50977">
    <property type="entry name" value="HTH_TETR_2"/>
    <property type="match status" value="1"/>
</dbReference>
<evidence type="ECO:0000256" key="1">
    <source>
        <dbReference type="ARBA" id="ARBA00023125"/>
    </source>
</evidence>
<dbReference type="Gene3D" id="1.10.357.10">
    <property type="entry name" value="Tetracycline Repressor, domain 2"/>
    <property type="match status" value="1"/>
</dbReference>
<dbReference type="AlphaFoldDB" id="A0A147GTC8"/>
<keyword evidence="1 2" id="KW-0238">DNA-binding</keyword>
<dbReference type="PANTHER" id="PTHR30055:SF187">
    <property type="entry name" value="TRANSCRIPTIONAL REGULATORY PROTEIN"/>
    <property type="match status" value="1"/>
</dbReference>
<dbReference type="InterPro" id="IPR009057">
    <property type="entry name" value="Homeodomain-like_sf"/>
</dbReference>
<dbReference type="InterPro" id="IPR050109">
    <property type="entry name" value="HTH-type_TetR-like_transc_reg"/>
</dbReference>
<dbReference type="PANTHER" id="PTHR30055">
    <property type="entry name" value="HTH-TYPE TRANSCRIPTIONAL REGULATOR RUTR"/>
    <property type="match status" value="1"/>
</dbReference>
<dbReference type="PRINTS" id="PR00455">
    <property type="entry name" value="HTHTETR"/>
</dbReference>
<dbReference type="EMBL" id="LDSL01000075">
    <property type="protein sequence ID" value="KTT20881.1"/>
    <property type="molecule type" value="Genomic_DNA"/>
</dbReference>
<protein>
    <submittedName>
        <fullName evidence="4">TetR family transcriptional regulator</fullName>
    </submittedName>
</protein>
<dbReference type="RefSeq" id="WP_058642424.1">
    <property type="nucleotide sequence ID" value="NZ_LDSL01000075.1"/>
</dbReference>
<organism evidence="4 5">
    <name type="scientific">Pseudacidovorax intermedius</name>
    <dbReference type="NCBI Taxonomy" id="433924"/>
    <lineage>
        <taxon>Bacteria</taxon>
        <taxon>Pseudomonadati</taxon>
        <taxon>Pseudomonadota</taxon>
        <taxon>Betaproteobacteria</taxon>
        <taxon>Burkholderiales</taxon>
        <taxon>Comamonadaceae</taxon>
        <taxon>Pseudacidovorax</taxon>
    </lineage>
</organism>
<dbReference type="Gene3D" id="1.10.10.60">
    <property type="entry name" value="Homeodomain-like"/>
    <property type="match status" value="1"/>
</dbReference>
<dbReference type="SUPFAM" id="SSF46689">
    <property type="entry name" value="Homeodomain-like"/>
    <property type="match status" value="1"/>
</dbReference>
<proteinExistence type="predicted"/>
<feature type="DNA-binding region" description="H-T-H motif" evidence="2">
    <location>
        <begin position="37"/>
        <end position="56"/>
    </location>
</feature>
<dbReference type="PATRIC" id="fig|433924.3.peg.4674"/>
<accession>A0A147GTC8</accession>
<gene>
    <name evidence="4" type="ORF">NS331_13085</name>
</gene>
<sequence length="196" mass="21081">MTATAAQDPVRAETGHRDRLLEGMARAVAERGYAQTSIADIVREAAVSRRTFYEHFASKTECFLALYEAASAVALRVLTEAVDPSRPWPAQVEGAVSAYLDCLAADPVLLRTLAVEILGLGLEGLAVRRRVHHAIADFICAAVPDAQGRPLDRQMAMTVVGGIHELVLLAVEEGREADLHALVAPATRLVHAVAQR</sequence>
<dbReference type="GO" id="GO:0000976">
    <property type="term" value="F:transcription cis-regulatory region binding"/>
    <property type="evidence" value="ECO:0007669"/>
    <property type="project" value="TreeGrafter"/>
</dbReference>
<dbReference type="OrthoDB" id="9809772at2"/>
<dbReference type="InterPro" id="IPR001647">
    <property type="entry name" value="HTH_TetR"/>
</dbReference>
<evidence type="ECO:0000313" key="4">
    <source>
        <dbReference type="EMBL" id="KTT20881.1"/>
    </source>
</evidence>
<dbReference type="Pfam" id="PF00440">
    <property type="entry name" value="TetR_N"/>
    <property type="match status" value="1"/>
</dbReference>
<evidence type="ECO:0000313" key="5">
    <source>
        <dbReference type="Proteomes" id="UP000072741"/>
    </source>
</evidence>
<evidence type="ECO:0000256" key="2">
    <source>
        <dbReference type="PROSITE-ProRule" id="PRU00335"/>
    </source>
</evidence>
<feature type="domain" description="HTH tetR-type" evidence="3">
    <location>
        <begin position="14"/>
        <end position="74"/>
    </location>
</feature>
<evidence type="ECO:0000259" key="3">
    <source>
        <dbReference type="PROSITE" id="PS50977"/>
    </source>
</evidence>
<comment type="caution">
    <text evidence="4">The sequence shown here is derived from an EMBL/GenBank/DDBJ whole genome shotgun (WGS) entry which is preliminary data.</text>
</comment>